<protein>
    <recommendedName>
        <fullName evidence="2">PiggyBac transposable element-derived protein domain-containing protein</fullName>
    </recommendedName>
</protein>
<dbReference type="Pfam" id="PF13843">
    <property type="entry name" value="DDE_Tnp_1_7"/>
    <property type="match status" value="1"/>
</dbReference>
<evidence type="ECO:0000256" key="1">
    <source>
        <dbReference type="SAM" id="MobiDB-lite"/>
    </source>
</evidence>
<gene>
    <name evidence="3" type="ORF">JXQ802_LOCUS4860</name>
</gene>
<dbReference type="InterPro" id="IPR029526">
    <property type="entry name" value="PGBD"/>
</dbReference>
<sequence length="168" mass="19514">MENKATTRHQILSDYEIQEILADSASESEAEIEGDGEEEDNYEDMKVDEREEISINFSASNRRTARNQNVPSPVWSTGNFKPHLFRFDSSESGLTQYLMNHQLQVPLDFFQFYFDQTLMDIIVTETNRYCLQNSKNTLPHAARWIDTTIDEMYVFLAATILMTHAKKT</sequence>
<evidence type="ECO:0000313" key="4">
    <source>
        <dbReference type="Proteomes" id="UP000663870"/>
    </source>
</evidence>
<accession>A0A813TT87</accession>
<reference evidence="3" key="1">
    <citation type="submission" date="2021-02" db="EMBL/GenBank/DDBJ databases">
        <authorList>
            <person name="Nowell W R."/>
        </authorList>
    </citation>
    <scope>NUCLEOTIDE SEQUENCE</scope>
</reference>
<name>A0A813TT87_9BILA</name>
<dbReference type="PANTHER" id="PTHR46599">
    <property type="entry name" value="PIGGYBAC TRANSPOSABLE ELEMENT-DERIVED PROTEIN 4"/>
    <property type="match status" value="1"/>
</dbReference>
<organism evidence="3 4">
    <name type="scientific">Rotaria sordida</name>
    <dbReference type="NCBI Taxonomy" id="392033"/>
    <lineage>
        <taxon>Eukaryota</taxon>
        <taxon>Metazoa</taxon>
        <taxon>Spiralia</taxon>
        <taxon>Gnathifera</taxon>
        <taxon>Rotifera</taxon>
        <taxon>Eurotatoria</taxon>
        <taxon>Bdelloidea</taxon>
        <taxon>Philodinida</taxon>
        <taxon>Philodinidae</taxon>
        <taxon>Rotaria</taxon>
    </lineage>
</organism>
<evidence type="ECO:0000313" key="3">
    <source>
        <dbReference type="EMBL" id="CAF0814050.1"/>
    </source>
</evidence>
<dbReference type="Proteomes" id="UP000663870">
    <property type="component" value="Unassembled WGS sequence"/>
</dbReference>
<dbReference type="EMBL" id="CAJNOL010000070">
    <property type="protein sequence ID" value="CAF0814050.1"/>
    <property type="molecule type" value="Genomic_DNA"/>
</dbReference>
<evidence type="ECO:0000259" key="2">
    <source>
        <dbReference type="Pfam" id="PF13843"/>
    </source>
</evidence>
<feature type="region of interest" description="Disordered" evidence="1">
    <location>
        <begin position="23"/>
        <end position="48"/>
    </location>
</feature>
<dbReference type="PANTHER" id="PTHR46599:SF3">
    <property type="entry name" value="PIGGYBAC TRANSPOSABLE ELEMENT-DERIVED PROTEIN 4"/>
    <property type="match status" value="1"/>
</dbReference>
<dbReference type="AlphaFoldDB" id="A0A813TT87"/>
<feature type="domain" description="PiggyBac transposable element-derived protein" evidence="2">
    <location>
        <begin position="106"/>
        <end position="165"/>
    </location>
</feature>
<proteinExistence type="predicted"/>
<keyword evidence="4" id="KW-1185">Reference proteome</keyword>
<comment type="caution">
    <text evidence="3">The sequence shown here is derived from an EMBL/GenBank/DDBJ whole genome shotgun (WGS) entry which is preliminary data.</text>
</comment>
<feature type="compositionally biased region" description="Acidic residues" evidence="1">
    <location>
        <begin position="26"/>
        <end position="42"/>
    </location>
</feature>